<dbReference type="OrthoDB" id="6888544at2"/>
<dbReference type="EMBL" id="FNQO01000001">
    <property type="protein sequence ID" value="SDZ82960.1"/>
    <property type="molecule type" value="Genomic_DNA"/>
</dbReference>
<gene>
    <name evidence="1" type="ORF">SAMN05216562_0612</name>
</gene>
<dbReference type="RefSeq" id="WP_091385008.1">
    <property type="nucleotide sequence ID" value="NZ_FNQO01000001.1"/>
</dbReference>
<name>A0A1H3W7I9_9GAMM</name>
<organism evidence="1 2">
    <name type="scientific">Microbulbifer marinus</name>
    <dbReference type="NCBI Taxonomy" id="658218"/>
    <lineage>
        <taxon>Bacteria</taxon>
        <taxon>Pseudomonadati</taxon>
        <taxon>Pseudomonadota</taxon>
        <taxon>Gammaproteobacteria</taxon>
        <taxon>Cellvibrionales</taxon>
        <taxon>Microbulbiferaceae</taxon>
        <taxon>Microbulbifer</taxon>
    </lineage>
</organism>
<sequence length="104" mass="12345">MQIDRVHFLTEVDARLARMFSANRCGYRTPAVERHRLEGFMQAGVFLGLSNNLELAELMEESHQAIFGKSIRDRRQENTLNWRYEQVDYSAFEEPTYTRKTRSR</sequence>
<reference evidence="2" key="1">
    <citation type="submission" date="2016-10" db="EMBL/GenBank/DDBJ databases">
        <authorList>
            <person name="Varghese N."/>
            <person name="Submissions S."/>
        </authorList>
    </citation>
    <scope>NUCLEOTIDE SEQUENCE [LARGE SCALE GENOMIC DNA]</scope>
    <source>
        <strain evidence="2">CGMCC 1.10657</strain>
    </source>
</reference>
<keyword evidence="2" id="KW-1185">Reference proteome</keyword>
<protein>
    <submittedName>
        <fullName evidence="1">Uncharacterized protein</fullName>
    </submittedName>
</protein>
<evidence type="ECO:0000313" key="1">
    <source>
        <dbReference type="EMBL" id="SDZ82960.1"/>
    </source>
</evidence>
<evidence type="ECO:0000313" key="2">
    <source>
        <dbReference type="Proteomes" id="UP000198658"/>
    </source>
</evidence>
<proteinExistence type="predicted"/>
<accession>A0A1H3W7I9</accession>
<dbReference type="Proteomes" id="UP000198658">
    <property type="component" value="Unassembled WGS sequence"/>
</dbReference>
<dbReference type="AlphaFoldDB" id="A0A1H3W7I9"/>